<sequence length="328" mass="35855">MKQLFLGLLATCAWAQSMTDLELAVLTTPKVVVRLGGEADSAEGRRYQGKVTWNANRDLTLFLSGDRSNLASTNQATSPDGNATTTTITSLGGSYYWGLAELGLQVDRSTMSNLLSSRRYYLQPALDRGTWRLGLELSTRRTEFDRLQFTGRVITTPSGPVAVTGYADLSLSDQGIGGNFEFGGEVWRCFGSYTHYTYDAFEGSTDVTRIRNAAGQVSSDVFKALYGGLVDRFKRIANSNLSTKAALLDSTATLGLEASLRRSKWLLEVDQNVDHLTGEVSDTYRGVASWKATSTFTLEVQVGATRSETFGTDRFLGLALVFRIGNTF</sequence>
<feature type="chain" id="PRO_5038493473" evidence="1">
    <location>
        <begin position="16"/>
        <end position="328"/>
    </location>
</feature>
<evidence type="ECO:0000256" key="1">
    <source>
        <dbReference type="SAM" id="SignalP"/>
    </source>
</evidence>
<accession>A0A9D7SDG3</accession>
<name>A0A9D7SDG3_9BACT</name>
<dbReference type="EMBL" id="JADKIO010000005">
    <property type="protein sequence ID" value="MBK9795564.1"/>
    <property type="molecule type" value="Genomic_DNA"/>
</dbReference>
<protein>
    <submittedName>
        <fullName evidence="2">Uncharacterized protein</fullName>
    </submittedName>
</protein>
<feature type="signal peptide" evidence="1">
    <location>
        <begin position="1"/>
        <end position="15"/>
    </location>
</feature>
<dbReference type="Proteomes" id="UP000886657">
    <property type="component" value="Unassembled WGS sequence"/>
</dbReference>
<dbReference type="AlphaFoldDB" id="A0A9D7SDG3"/>
<organism evidence="2 3">
    <name type="scientific">Candidatus Geothrix skivensis</name>
    <dbReference type="NCBI Taxonomy" id="2954439"/>
    <lineage>
        <taxon>Bacteria</taxon>
        <taxon>Pseudomonadati</taxon>
        <taxon>Acidobacteriota</taxon>
        <taxon>Holophagae</taxon>
        <taxon>Holophagales</taxon>
        <taxon>Holophagaceae</taxon>
        <taxon>Geothrix</taxon>
    </lineage>
</organism>
<evidence type="ECO:0000313" key="3">
    <source>
        <dbReference type="Proteomes" id="UP000886657"/>
    </source>
</evidence>
<evidence type="ECO:0000313" key="2">
    <source>
        <dbReference type="EMBL" id="MBK9795564.1"/>
    </source>
</evidence>
<keyword evidence="1" id="KW-0732">Signal</keyword>
<proteinExistence type="predicted"/>
<reference evidence="2" key="1">
    <citation type="submission" date="2020-10" db="EMBL/GenBank/DDBJ databases">
        <title>Connecting structure to function with the recovery of over 1000 high-quality activated sludge metagenome-assembled genomes encoding full-length rRNA genes using long-read sequencing.</title>
        <authorList>
            <person name="Singleton C.M."/>
            <person name="Petriglieri F."/>
            <person name="Kristensen J.M."/>
            <person name="Kirkegaard R.H."/>
            <person name="Michaelsen T.Y."/>
            <person name="Andersen M.H."/>
            <person name="Karst S.M."/>
            <person name="Dueholm M.S."/>
            <person name="Nielsen P.H."/>
            <person name="Albertsen M."/>
        </authorList>
    </citation>
    <scope>NUCLEOTIDE SEQUENCE</scope>
    <source>
        <strain evidence="2">Skiv_18-Q3-R9-52_MAXAC.067</strain>
    </source>
</reference>
<gene>
    <name evidence="2" type="ORF">IPP58_03550</name>
</gene>
<comment type="caution">
    <text evidence="2">The sequence shown here is derived from an EMBL/GenBank/DDBJ whole genome shotgun (WGS) entry which is preliminary data.</text>
</comment>